<gene>
    <name evidence="2" type="ORF">D0469_03670</name>
</gene>
<dbReference type="InterPro" id="IPR028994">
    <property type="entry name" value="Integrin_alpha_N"/>
</dbReference>
<evidence type="ECO:0000313" key="3">
    <source>
        <dbReference type="Proteomes" id="UP000264541"/>
    </source>
</evidence>
<feature type="signal peptide" evidence="1">
    <location>
        <begin position="1"/>
        <end position="19"/>
    </location>
</feature>
<keyword evidence="3" id="KW-1185">Reference proteome</keyword>
<dbReference type="OrthoDB" id="5637at2"/>
<dbReference type="RefSeq" id="WP_117325275.1">
    <property type="nucleotide sequence ID" value="NZ_QVTE01000008.1"/>
</dbReference>
<comment type="caution">
    <text evidence="2">The sequence shown here is derived from an EMBL/GenBank/DDBJ whole genome shotgun (WGS) entry which is preliminary data.</text>
</comment>
<evidence type="ECO:0000256" key="1">
    <source>
        <dbReference type="SAM" id="SignalP"/>
    </source>
</evidence>
<sequence length="267" mass="31377">MRILILSSLLALSFFNSLSAEINQVSDSKDIVERFMLPNSELIKPDEPLSSKPIQEYDFDKDGQNEIIAVYKKKDTQNHLKAMVLKKVRGKWKKIWEIPGKGFDVERMTITDITGDGTDDLLIGWMIGASAGNELEVFQWQGQTLKKIAELAYYHKLELLIRDNQTYLAVWQRYCCDTYLVDVLRWDGKKFMLDEEAYSEYYPIIKKFYEGKIREMDAWFYWYSLADAQIKANLMEEAETSIQKGISFNQQNQLFEELQKRIEQKEK</sequence>
<evidence type="ECO:0000313" key="2">
    <source>
        <dbReference type="EMBL" id="RFU71048.1"/>
    </source>
</evidence>
<keyword evidence="1" id="KW-0732">Signal</keyword>
<feature type="chain" id="PRO_5038413819" evidence="1">
    <location>
        <begin position="20"/>
        <end position="267"/>
    </location>
</feature>
<proteinExistence type="predicted"/>
<protein>
    <submittedName>
        <fullName evidence="2">VCBS repeat-containing protein</fullName>
    </submittedName>
</protein>
<dbReference type="SUPFAM" id="SSF69318">
    <property type="entry name" value="Integrin alpha N-terminal domain"/>
    <property type="match status" value="1"/>
</dbReference>
<accession>A0A372LS85</accession>
<name>A0A372LS85_9BACI</name>
<dbReference type="Proteomes" id="UP000264541">
    <property type="component" value="Unassembled WGS sequence"/>
</dbReference>
<dbReference type="AlphaFoldDB" id="A0A372LS85"/>
<dbReference type="EMBL" id="QVTE01000008">
    <property type="protein sequence ID" value="RFU71048.1"/>
    <property type="molecule type" value="Genomic_DNA"/>
</dbReference>
<reference evidence="2 3" key="1">
    <citation type="submission" date="2018-08" db="EMBL/GenBank/DDBJ databases">
        <title>Bacillus chawlae sp. nov., Bacillus glennii sp. nov., and Bacillus saganii sp. nov. Isolated from the Vehicle Assembly Building at Kennedy Space Center where the Viking Spacecraft were Assembled.</title>
        <authorList>
            <person name="Seuylemezian A."/>
            <person name="Vaishampayan P."/>
        </authorList>
    </citation>
    <scope>NUCLEOTIDE SEQUENCE [LARGE SCALE GENOMIC DNA]</scope>
    <source>
        <strain evidence="2 3">V47-23a</strain>
    </source>
</reference>
<dbReference type="Gene3D" id="2.40.128.340">
    <property type="match status" value="1"/>
</dbReference>
<organism evidence="2 3">
    <name type="scientific">Peribacillus saganii</name>
    <dbReference type="NCBI Taxonomy" id="2303992"/>
    <lineage>
        <taxon>Bacteria</taxon>
        <taxon>Bacillati</taxon>
        <taxon>Bacillota</taxon>
        <taxon>Bacilli</taxon>
        <taxon>Bacillales</taxon>
        <taxon>Bacillaceae</taxon>
        <taxon>Peribacillus</taxon>
    </lineage>
</organism>